<gene>
    <name evidence="1" type="ORF">SAMN05216229_102123</name>
</gene>
<dbReference type="OrthoDB" id="6873160at2"/>
<dbReference type="AlphaFoldDB" id="A0A1I5PZZ8"/>
<name>A0A1I5PZZ8_9GAMM</name>
<dbReference type="EMBL" id="FOXM01000002">
    <property type="protein sequence ID" value="SFP39552.1"/>
    <property type="molecule type" value="Genomic_DNA"/>
</dbReference>
<evidence type="ECO:0000313" key="1">
    <source>
        <dbReference type="EMBL" id="SFP39552.1"/>
    </source>
</evidence>
<sequence>MAILRNWAGGIDNLSPADRIPDGYVRAMVNLDPLPGGGLGLRGGAEQLLACADCRGAFAVGRYLVIADGARLLSYSLDAGSVAELTASLPDGPLTASELNAQLYLSTPAAQYRTDGVRLVRWDVPPPAFTAAALPGGSLAGQYKVAVTALGEDGEESGAVPLVVTMDGARLQVISDDPRPLRLYVSPADSASLYYQGQILGGVALIEAPTDDKARLTTAHLDTMPPSELLVSHHSVLVGAVGRYVFLSEPMMPHLTNPVTRFFQYGSDVQALVPTDSGVFVVLADRTYHLTGVETEAPSQRHIDNIGGLAGSGVALPDGTAAWFSRHGLVIGGSDGSTAAPSRSRHAPMQAERAACGVLEHQGVIRVVACLQGDVWANPRARFSDALEDVTYAVALDTGAVTLYQGFAFEGFTGRDGASFAWKADGVYRLGVVVDEAAPIDARAEFPATDFGTNAVKRLQTAWLALDTDGQATLQVAVDGGPHHPHRVLGTAGTRKAPLARGLLGRRWTFTLELLEASHAALDSIEVEAGAAQRRIK</sequence>
<protein>
    <submittedName>
        <fullName evidence="1">Uncharacterized protein</fullName>
    </submittedName>
</protein>
<accession>A0A1I5PZZ8</accession>
<evidence type="ECO:0000313" key="2">
    <source>
        <dbReference type="Proteomes" id="UP000243084"/>
    </source>
</evidence>
<reference evidence="2" key="1">
    <citation type="submission" date="2016-10" db="EMBL/GenBank/DDBJ databases">
        <authorList>
            <person name="Varghese N."/>
            <person name="Submissions S."/>
        </authorList>
    </citation>
    <scope>NUCLEOTIDE SEQUENCE [LARGE SCALE GENOMIC DNA]</scope>
    <source>
        <strain evidence="2">JCM 18195</strain>
    </source>
</reference>
<organism evidence="1 2">
    <name type="scientific">Geopseudomonas sagittaria</name>
    <dbReference type="NCBI Taxonomy" id="1135990"/>
    <lineage>
        <taxon>Bacteria</taxon>
        <taxon>Pseudomonadati</taxon>
        <taxon>Pseudomonadota</taxon>
        <taxon>Gammaproteobacteria</taxon>
        <taxon>Pseudomonadales</taxon>
        <taxon>Pseudomonadaceae</taxon>
        <taxon>Geopseudomonas</taxon>
    </lineage>
</organism>
<dbReference type="Proteomes" id="UP000243084">
    <property type="component" value="Unassembled WGS sequence"/>
</dbReference>
<proteinExistence type="predicted"/>
<keyword evidence="2" id="KW-1185">Reference proteome</keyword>
<dbReference type="RefSeq" id="WP_092428134.1">
    <property type="nucleotide sequence ID" value="NZ_FOXM01000002.1"/>
</dbReference>